<accession>A0ABR7EXV8</accession>
<evidence type="ECO:0000313" key="2">
    <source>
        <dbReference type="EMBL" id="MBC5666186.1"/>
    </source>
</evidence>
<comment type="caution">
    <text evidence="2">The sequence shown here is derived from an EMBL/GenBank/DDBJ whole genome shotgun (WGS) entry which is preliminary data.</text>
</comment>
<reference evidence="2 3" key="1">
    <citation type="submission" date="2020-08" db="EMBL/GenBank/DDBJ databases">
        <title>Genome public.</title>
        <authorList>
            <person name="Liu C."/>
            <person name="Sun Q."/>
        </authorList>
    </citation>
    <scope>NUCLEOTIDE SEQUENCE [LARGE SCALE GENOMIC DNA]</scope>
    <source>
        <strain evidence="2 3">NSJ-36</strain>
    </source>
</reference>
<sequence length="626" mass="74336">MEKNGKKELDPDNWQRFTELRDEYQALYNERERRYDKFQNFIDTNYIKTDKIYDADLLEVEDPGFDCYICCTDVIWKKEPGFGFDRGFFLACSSLENKWKISYAASRGVYHSENEEDEKTFLHYIDDIDAVSVREKFLAEYLRKNISQDVTEVLDPVLLHEKEFYYDFMKKPEEEHYLFLYYVQEKAEATIEQAVKYARAHNLKIVEITDRPIKGGRLQQYTDVEVIYNYDMGIEEWLGYIRYADAVFTNSFHCCCFSILFEKELFVGFRMGDKVTHVLEMFDMLERKFERKSDLINNPLPKTDYEKVKKIMAEKRKESSEFILNAIHAMENKEKQKKDYGWWKRRQTYPIHYNSGVKDEVKVGTFASVPGETRRFSSGSTEFTPERYAENDGMFKLLFNGFGYHNHVPAGWRIRFRIGKRWYWYLEDHTYVERTEYSENNEKYSPLKIFREGERIPFIPLNGIKGIVAEAIWEEGMNSFDVVYNGGRKSRKLQYQFDESKGTVFARKDLSVEYRMSEAGINDGTSELLNEHYSIPHYKCLGRKMRIKDNDKWYWYMADGSLKLIEPGTPETGERYIFKEESKIPYIPAGNVSVVVFESIWQPSVSAKFWHKVKKLVRPAKGKENE</sequence>
<dbReference type="EMBL" id="JACOOY010000021">
    <property type="protein sequence ID" value="MBC5666186.1"/>
    <property type="molecule type" value="Genomic_DNA"/>
</dbReference>
<dbReference type="RefSeq" id="WP_186856180.1">
    <property type="nucleotide sequence ID" value="NZ_JACOOY010000021.1"/>
</dbReference>
<protein>
    <submittedName>
        <fullName evidence="2">Polysaccharide pyruvyl transferase family protein</fullName>
    </submittedName>
</protein>
<evidence type="ECO:0000313" key="3">
    <source>
        <dbReference type="Proteomes" id="UP000647235"/>
    </source>
</evidence>
<keyword evidence="3" id="KW-1185">Reference proteome</keyword>
<name>A0ABR7EXV8_9FIRM</name>
<dbReference type="GO" id="GO:0016740">
    <property type="term" value="F:transferase activity"/>
    <property type="evidence" value="ECO:0007669"/>
    <property type="project" value="UniProtKB-KW"/>
</dbReference>
<dbReference type="Proteomes" id="UP000647235">
    <property type="component" value="Unassembled WGS sequence"/>
</dbReference>
<proteinExistence type="predicted"/>
<gene>
    <name evidence="2" type="ORF">H8S07_13180</name>
</gene>
<feature type="domain" description="Polysaccharide pyruvyl transferase" evidence="1">
    <location>
        <begin position="20"/>
        <end position="264"/>
    </location>
</feature>
<keyword evidence="2" id="KW-0808">Transferase</keyword>
<dbReference type="Pfam" id="PF04230">
    <property type="entry name" value="PS_pyruv_trans"/>
    <property type="match status" value="1"/>
</dbReference>
<evidence type="ECO:0000259" key="1">
    <source>
        <dbReference type="Pfam" id="PF04230"/>
    </source>
</evidence>
<dbReference type="InterPro" id="IPR007345">
    <property type="entry name" value="Polysacch_pyruvyl_Trfase"/>
</dbReference>
<organism evidence="2 3">
    <name type="scientific">Dorea hominis</name>
    <dbReference type="NCBI Taxonomy" id="2763040"/>
    <lineage>
        <taxon>Bacteria</taxon>
        <taxon>Bacillati</taxon>
        <taxon>Bacillota</taxon>
        <taxon>Clostridia</taxon>
        <taxon>Lachnospirales</taxon>
        <taxon>Lachnospiraceae</taxon>
        <taxon>Dorea</taxon>
    </lineage>
</organism>